<protein>
    <recommendedName>
        <fullName evidence="5">Tetratricopeptide repeat protein</fullName>
    </recommendedName>
</protein>
<feature type="signal peptide" evidence="2">
    <location>
        <begin position="1"/>
        <end position="34"/>
    </location>
</feature>
<keyword evidence="2" id="KW-0732">Signal</keyword>
<proteinExistence type="predicted"/>
<dbReference type="PROSITE" id="PS51257">
    <property type="entry name" value="PROKAR_LIPOPROTEIN"/>
    <property type="match status" value="1"/>
</dbReference>
<evidence type="ECO:0000313" key="4">
    <source>
        <dbReference type="Proteomes" id="UP001204151"/>
    </source>
</evidence>
<name>A0ABT1ZVX4_9BURK</name>
<evidence type="ECO:0000256" key="1">
    <source>
        <dbReference type="SAM" id="MobiDB-lite"/>
    </source>
</evidence>
<sequence length="220" mass="23402">MRQQNFSMEMSMGIRTLSMAAVCLATLCGCVSLAQNINGRNAANHEAAARVAAHNGDWQTARLQYAQALTNARLAHAGADEEGRLSYEYGRVLGITCSYGLAEQMLQASLQFARQSGGPAYLPQLELALMAEKQGPQQAVKYYRELEPQLDDTQFSARHPRGVADVRRRYASVLAASGDEAGATAQRAKASALEATNPGSSEEGPVTPYGSACVASGTSN</sequence>
<gene>
    <name evidence="3" type="ORF">NX784_20955</name>
</gene>
<dbReference type="EMBL" id="JANUGW010000018">
    <property type="protein sequence ID" value="MCS0584072.1"/>
    <property type="molecule type" value="Genomic_DNA"/>
</dbReference>
<comment type="caution">
    <text evidence="3">The sequence shown here is derived from an EMBL/GenBank/DDBJ whole genome shotgun (WGS) entry which is preliminary data.</text>
</comment>
<accession>A0ABT1ZVX4</accession>
<dbReference type="Proteomes" id="UP001204151">
    <property type="component" value="Unassembled WGS sequence"/>
</dbReference>
<reference evidence="3 4" key="1">
    <citation type="submission" date="2022-08" db="EMBL/GenBank/DDBJ databases">
        <title>Reclassification of Massilia species as members of the genera Telluria, Duganella, Pseudoduganella, Mokoshia gen. nov. and Zemynaea gen. nov. using orthogonal and non-orthogonal genome-based approaches.</title>
        <authorList>
            <person name="Bowman J.P."/>
        </authorList>
    </citation>
    <scope>NUCLEOTIDE SEQUENCE [LARGE SCALE GENOMIC DNA]</scope>
    <source>
        <strain evidence="3 4">JCM 31316</strain>
    </source>
</reference>
<organism evidence="3 4">
    <name type="scientific">Massilia pinisoli</name>
    <dbReference type="NCBI Taxonomy" id="1772194"/>
    <lineage>
        <taxon>Bacteria</taxon>
        <taxon>Pseudomonadati</taxon>
        <taxon>Pseudomonadota</taxon>
        <taxon>Betaproteobacteria</taxon>
        <taxon>Burkholderiales</taxon>
        <taxon>Oxalobacteraceae</taxon>
        <taxon>Telluria group</taxon>
        <taxon>Massilia</taxon>
    </lineage>
</organism>
<evidence type="ECO:0008006" key="5">
    <source>
        <dbReference type="Google" id="ProtNLM"/>
    </source>
</evidence>
<feature type="region of interest" description="Disordered" evidence="1">
    <location>
        <begin position="183"/>
        <end position="220"/>
    </location>
</feature>
<evidence type="ECO:0000256" key="2">
    <source>
        <dbReference type="SAM" id="SignalP"/>
    </source>
</evidence>
<evidence type="ECO:0000313" key="3">
    <source>
        <dbReference type="EMBL" id="MCS0584072.1"/>
    </source>
</evidence>
<keyword evidence="4" id="KW-1185">Reference proteome</keyword>
<feature type="chain" id="PRO_5047215066" description="Tetratricopeptide repeat protein" evidence="2">
    <location>
        <begin position="35"/>
        <end position="220"/>
    </location>
</feature>
<dbReference type="RefSeq" id="WP_258818638.1">
    <property type="nucleotide sequence ID" value="NZ_JANUGW010000018.1"/>
</dbReference>